<evidence type="ECO:0000313" key="2">
    <source>
        <dbReference type="EMBL" id="MBD0852131.1"/>
    </source>
</evidence>
<dbReference type="Proteomes" id="UP000598350">
    <property type="component" value="Unassembled WGS sequence"/>
</dbReference>
<evidence type="ECO:0000313" key="3">
    <source>
        <dbReference type="Proteomes" id="UP000598350"/>
    </source>
</evidence>
<dbReference type="Gene3D" id="3.40.710.10">
    <property type="entry name" value="DD-peptidase/beta-lactamase superfamily"/>
    <property type="match status" value="1"/>
</dbReference>
<dbReference type="PANTHER" id="PTHR43283">
    <property type="entry name" value="BETA-LACTAMASE-RELATED"/>
    <property type="match status" value="1"/>
</dbReference>
<name>A0ABR7VER6_9FLAO</name>
<dbReference type="InterPro" id="IPR012338">
    <property type="entry name" value="Beta-lactam/transpept-like"/>
</dbReference>
<gene>
    <name evidence="2" type="ORF">HPE63_15725</name>
</gene>
<dbReference type="SUPFAM" id="SSF56601">
    <property type="entry name" value="beta-lactamase/transpeptidase-like"/>
    <property type="match status" value="1"/>
</dbReference>
<dbReference type="InterPro" id="IPR001466">
    <property type="entry name" value="Beta-lactam-related"/>
</dbReference>
<dbReference type="PROSITE" id="PS51257">
    <property type="entry name" value="PROKAR_LIPOPROTEIN"/>
    <property type="match status" value="1"/>
</dbReference>
<accession>A0ABR7VER6</accession>
<keyword evidence="3" id="KW-1185">Reference proteome</keyword>
<protein>
    <submittedName>
        <fullName evidence="2">Beta-lactamase family protein</fullName>
    </submittedName>
</protein>
<comment type="caution">
    <text evidence="2">The sequence shown here is derived from an EMBL/GenBank/DDBJ whole genome shotgun (WGS) entry which is preliminary data.</text>
</comment>
<dbReference type="InterPro" id="IPR050789">
    <property type="entry name" value="Diverse_Enzym_Activities"/>
</dbReference>
<dbReference type="Pfam" id="PF00144">
    <property type="entry name" value="Beta-lactamase"/>
    <property type="match status" value="1"/>
</dbReference>
<organism evidence="2 3">
    <name type="scientific">Maribacter arenosus</name>
    <dbReference type="NCBI Taxonomy" id="1854708"/>
    <lineage>
        <taxon>Bacteria</taxon>
        <taxon>Pseudomonadati</taxon>
        <taxon>Bacteroidota</taxon>
        <taxon>Flavobacteriia</taxon>
        <taxon>Flavobacteriales</taxon>
        <taxon>Flavobacteriaceae</taxon>
        <taxon>Maribacter</taxon>
    </lineage>
</organism>
<evidence type="ECO:0000259" key="1">
    <source>
        <dbReference type="Pfam" id="PF00144"/>
    </source>
</evidence>
<dbReference type="EMBL" id="JABTCG010000005">
    <property type="protein sequence ID" value="MBD0852131.1"/>
    <property type="molecule type" value="Genomic_DNA"/>
</dbReference>
<dbReference type="PANTHER" id="PTHR43283:SF7">
    <property type="entry name" value="BETA-LACTAMASE-RELATED DOMAIN-CONTAINING PROTEIN"/>
    <property type="match status" value="1"/>
</dbReference>
<reference evidence="2 3" key="1">
    <citation type="submission" date="2020-05" db="EMBL/GenBank/DDBJ databases">
        <title>The draft genome sequence of Maribacter arenosus CAU 1321.</title>
        <authorList>
            <person name="Mu L."/>
        </authorList>
    </citation>
    <scope>NUCLEOTIDE SEQUENCE [LARGE SCALE GENOMIC DNA]</scope>
    <source>
        <strain evidence="2 3">CAU 1321</strain>
    </source>
</reference>
<feature type="domain" description="Beta-lactamase-related" evidence="1">
    <location>
        <begin position="75"/>
        <end position="341"/>
    </location>
</feature>
<dbReference type="RefSeq" id="WP_188315233.1">
    <property type="nucleotide sequence ID" value="NZ_JABTCG010000005.1"/>
</dbReference>
<sequence>MKPISLPFIFMSLFLIIGCSNNNDTPENEWPEPLGMYFPPLNGNEWESISMSELDWNEAVEQSLYDFLEENNTDAFIILKDGRMVVEKYFGDFDATQNHSWNSAAKTLTSMTVGIAQQEGFLSIDDPSSDYMGVGWSLLTPQQEQNITVKHHLTMTTGLDYTVENNFCTDKECLVYKGDPNTFWYYHNATYSLLDDIVAAATNQDFKTYFNSKVRDRIGMQGTWIKTGYLNLYFSTARSMARFGLLNLNEGYWETTAILEDQDYFTSAINSSQVLNPSYGYLYWLNGKNGFRLPESEELYSGKLIPSAPDDLYAGLGAFDQKLYVVPSQGLVIVRMGDAANSEEFGPTSFDNELWGKIKELID</sequence>
<proteinExistence type="predicted"/>